<reference evidence="9" key="1">
    <citation type="submission" date="2022-05" db="EMBL/GenBank/DDBJ databases">
        <authorList>
            <person name="Tuo L."/>
        </authorList>
    </citation>
    <scope>NUCLEOTIDE SEQUENCE</scope>
    <source>
        <strain evidence="9">BSK12Z-4</strain>
    </source>
</reference>
<keyword evidence="3" id="KW-0813">Transport</keyword>
<feature type="transmembrane region" description="Helical" evidence="8">
    <location>
        <begin position="135"/>
        <end position="166"/>
    </location>
</feature>
<dbReference type="Proteomes" id="UP001139485">
    <property type="component" value="Unassembled WGS sequence"/>
</dbReference>
<keyword evidence="6 8" id="KW-1133">Transmembrane helix</keyword>
<name>A0A9X2IF94_9ACTN</name>
<keyword evidence="5 8" id="KW-0812">Transmembrane</keyword>
<feature type="transmembrane region" description="Helical" evidence="8">
    <location>
        <begin position="232"/>
        <end position="250"/>
    </location>
</feature>
<proteinExistence type="inferred from homology"/>
<sequence>MLTSLMPTLSPLDWVLLLVAAFLVGFAKTAAGGVGAVSSALFALALPARASSGAVLPLLVAGDVIAVSTYRRSGSLTVLLKVLPAVVPGLVAGWLFIGVVDDQVMKATIGTIIVVLVLVQLWAKRANPESRLGQHWAFAVGAGFVAGFATMTANAAGPIMAMYLIAAGMPKLQMLGTSAYFYLVVNLMKVPFSANLDLIDAGSLVLDLALVPALAVGAWVGVKVIHRLDQRSFEWIALVLSLVAGVLLLVTL</sequence>
<dbReference type="PANTHER" id="PTHR30269">
    <property type="entry name" value="TRANSMEMBRANE PROTEIN YFCA"/>
    <property type="match status" value="1"/>
</dbReference>
<evidence type="ECO:0000256" key="4">
    <source>
        <dbReference type="ARBA" id="ARBA00022475"/>
    </source>
</evidence>
<organism evidence="9 10">
    <name type="scientific">Nocardioides bruguierae</name>
    <dbReference type="NCBI Taxonomy" id="2945102"/>
    <lineage>
        <taxon>Bacteria</taxon>
        <taxon>Bacillati</taxon>
        <taxon>Actinomycetota</taxon>
        <taxon>Actinomycetes</taxon>
        <taxon>Propionibacteriales</taxon>
        <taxon>Nocardioidaceae</taxon>
        <taxon>Nocardioides</taxon>
    </lineage>
</organism>
<accession>A0A9X2IF94</accession>
<evidence type="ECO:0000256" key="2">
    <source>
        <dbReference type="ARBA" id="ARBA00009142"/>
    </source>
</evidence>
<dbReference type="GO" id="GO:0005886">
    <property type="term" value="C:plasma membrane"/>
    <property type="evidence" value="ECO:0007669"/>
    <property type="project" value="UniProtKB-SubCell"/>
</dbReference>
<evidence type="ECO:0000256" key="3">
    <source>
        <dbReference type="ARBA" id="ARBA00022448"/>
    </source>
</evidence>
<evidence type="ECO:0000256" key="8">
    <source>
        <dbReference type="RuleBase" id="RU363041"/>
    </source>
</evidence>
<feature type="transmembrane region" description="Helical" evidence="8">
    <location>
        <begin position="78"/>
        <end position="97"/>
    </location>
</feature>
<feature type="transmembrane region" description="Helical" evidence="8">
    <location>
        <begin position="204"/>
        <end position="226"/>
    </location>
</feature>
<evidence type="ECO:0000313" key="9">
    <source>
        <dbReference type="EMBL" id="MCM0620858.1"/>
    </source>
</evidence>
<evidence type="ECO:0000256" key="6">
    <source>
        <dbReference type="ARBA" id="ARBA00022989"/>
    </source>
</evidence>
<dbReference type="AlphaFoldDB" id="A0A9X2IF94"/>
<keyword evidence="4 8" id="KW-1003">Cell membrane</keyword>
<evidence type="ECO:0000256" key="7">
    <source>
        <dbReference type="ARBA" id="ARBA00023136"/>
    </source>
</evidence>
<dbReference type="Pfam" id="PF01925">
    <property type="entry name" value="TauE"/>
    <property type="match status" value="1"/>
</dbReference>
<keyword evidence="7 8" id="KW-0472">Membrane</keyword>
<comment type="subcellular location">
    <subcellularLocation>
        <location evidence="1 8">Cell membrane</location>
        <topology evidence="1 8">Multi-pass membrane protein</topology>
    </subcellularLocation>
</comment>
<feature type="transmembrane region" description="Helical" evidence="8">
    <location>
        <begin position="103"/>
        <end position="123"/>
    </location>
</feature>
<comment type="similarity">
    <text evidence="2 8">Belongs to the 4-toluene sulfonate uptake permease (TSUP) (TC 2.A.102) family.</text>
</comment>
<evidence type="ECO:0000256" key="1">
    <source>
        <dbReference type="ARBA" id="ARBA00004651"/>
    </source>
</evidence>
<gene>
    <name evidence="9" type="ORF">M8330_11210</name>
</gene>
<evidence type="ECO:0000256" key="5">
    <source>
        <dbReference type="ARBA" id="ARBA00022692"/>
    </source>
</evidence>
<dbReference type="InterPro" id="IPR002781">
    <property type="entry name" value="TM_pro_TauE-like"/>
</dbReference>
<dbReference type="PANTHER" id="PTHR30269:SF23">
    <property type="entry name" value="MEMBRANE TRANSPORTER PROTEIN YDHB-RELATED"/>
    <property type="match status" value="1"/>
</dbReference>
<dbReference type="EMBL" id="JAMOIL010000012">
    <property type="protein sequence ID" value="MCM0620858.1"/>
    <property type="molecule type" value="Genomic_DNA"/>
</dbReference>
<evidence type="ECO:0000313" key="10">
    <source>
        <dbReference type="Proteomes" id="UP001139485"/>
    </source>
</evidence>
<comment type="caution">
    <text evidence="9">The sequence shown here is derived from an EMBL/GenBank/DDBJ whole genome shotgun (WGS) entry which is preliminary data.</text>
</comment>
<dbReference type="InterPro" id="IPR052017">
    <property type="entry name" value="TSUP"/>
</dbReference>
<keyword evidence="10" id="KW-1185">Reference proteome</keyword>
<protein>
    <recommendedName>
        <fullName evidence="8">Probable membrane transporter protein</fullName>
    </recommendedName>
</protein>
<dbReference type="RefSeq" id="WP_250827384.1">
    <property type="nucleotide sequence ID" value="NZ_JAMOIL010000012.1"/>
</dbReference>